<proteinExistence type="predicted"/>
<organism evidence="1 2">
    <name type="scientific">Rhizophagus clarus</name>
    <dbReference type="NCBI Taxonomy" id="94130"/>
    <lineage>
        <taxon>Eukaryota</taxon>
        <taxon>Fungi</taxon>
        <taxon>Fungi incertae sedis</taxon>
        <taxon>Mucoromycota</taxon>
        <taxon>Glomeromycotina</taxon>
        <taxon>Glomeromycetes</taxon>
        <taxon>Glomerales</taxon>
        <taxon>Glomeraceae</taxon>
        <taxon>Rhizophagus</taxon>
    </lineage>
</organism>
<reference evidence="1 2" key="1">
    <citation type="submission" date="2017-11" db="EMBL/GenBank/DDBJ databases">
        <title>The genome of Rhizophagus clarus HR1 reveals common genetic basis of auxotrophy among arbuscular mycorrhizal fungi.</title>
        <authorList>
            <person name="Kobayashi Y."/>
        </authorList>
    </citation>
    <scope>NUCLEOTIDE SEQUENCE [LARGE SCALE GENOMIC DNA]</scope>
    <source>
        <strain evidence="1 2">HR1</strain>
    </source>
</reference>
<protein>
    <submittedName>
        <fullName evidence="1">Uncharacterized protein</fullName>
    </submittedName>
</protein>
<sequence length="76" mass="9211">MIWKKLGYPNKNKDIVEDKERWRETVEEFRQMNLSKANHEIYGLNQRMEIFSEYLLEKFDGLIIGDNELEVFKKNG</sequence>
<evidence type="ECO:0000313" key="2">
    <source>
        <dbReference type="Proteomes" id="UP000247702"/>
    </source>
</evidence>
<evidence type="ECO:0000313" key="1">
    <source>
        <dbReference type="EMBL" id="GBC04482.1"/>
    </source>
</evidence>
<comment type="caution">
    <text evidence="1">The sequence shown here is derived from an EMBL/GenBank/DDBJ whole genome shotgun (WGS) entry which is preliminary data.</text>
</comment>
<dbReference type="Proteomes" id="UP000247702">
    <property type="component" value="Unassembled WGS sequence"/>
</dbReference>
<name>A0A2Z6S6Z4_9GLOM</name>
<accession>A0A2Z6S6Z4</accession>
<keyword evidence="2" id="KW-1185">Reference proteome</keyword>
<dbReference type="AlphaFoldDB" id="A0A2Z6S6Z4"/>
<dbReference type="EMBL" id="BEXD01003948">
    <property type="protein sequence ID" value="GBC04482.1"/>
    <property type="molecule type" value="Genomic_DNA"/>
</dbReference>
<gene>
    <name evidence="1" type="ORF">RclHR1_00570038</name>
</gene>